<comment type="similarity">
    <text evidence="1">Belongs to the aldo/keto reductase family.</text>
</comment>
<dbReference type="PANTHER" id="PTHR43827:SF3">
    <property type="entry name" value="NADP-DEPENDENT OXIDOREDUCTASE DOMAIN-CONTAINING PROTEIN"/>
    <property type="match status" value="1"/>
</dbReference>
<evidence type="ECO:0000256" key="7">
    <source>
        <dbReference type="PIRSR" id="PIRSR000097-3"/>
    </source>
</evidence>
<dbReference type="PRINTS" id="PR00069">
    <property type="entry name" value="ALDKETRDTASE"/>
</dbReference>
<dbReference type="PANTHER" id="PTHR43827">
    <property type="entry name" value="2,5-DIKETO-D-GLUCONIC ACID REDUCTASE"/>
    <property type="match status" value="1"/>
</dbReference>
<dbReference type="FunFam" id="3.20.20.100:FF:000002">
    <property type="entry name" value="2,5-diketo-D-gluconic acid reductase A"/>
    <property type="match status" value="1"/>
</dbReference>
<dbReference type="SUPFAM" id="SSF51430">
    <property type="entry name" value="NAD(P)-linked oxidoreductase"/>
    <property type="match status" value="1"/>
</dbReference>
<dbReference type="AlphaFoldDB" id="A0A857GK80"/>
<dbReference type="Pfam" id="PF00248">
    <property type="entry name" value="Aldo_ket_red"/>
    <property type="match status" value="1"/>
</dbReference>
<evidence type="ECO:0000256" key="5">
    <source>
        <dbReference type="PIRSR" id="PIRSR000097-1"/>
    </source>
</evidence>
<dbReference type="Proteomes" id="UP000463949">
    <property type="component" value="Chromosome"/>
</dbReference>
<dbReference type="EMBL" id="CP024621">
    <property type="protein sequence ID" value="QHD48976.1"/>
    <property type="molecule type" value="Genomic_DNA"/>
</dbReference>
<name>A0A857GK80_9GAMM</name>
<sequence>MHNDAPNPGFGTFRLEGDTLTKSIHAALEAGYRHIDTAQFYDNEAGVGKAIASSGVPREEIFLTTKVWFDKLEPAALKASVDESLEKLGTDYVDLLLIHWPSPNDAVPMADYLTALKEVKQAGKAHHIGVSNFTIAQLDEAVDILGEGEIFTNQIEVHPFLQNRRLVQHCEKLGIKVTAFMPLAVGKVLDEPALQRIADAHGANPAQVTLAWIHQLGYLTIPSSTKARNIQSNIDAFKLTLSESEMAQIAELDRHERIANPDFAPQWDDQPLGH</sequence>
<organism evidence="9 10">
    <name type="scientific">Vreelandella aquamarina</name>
    <dbReference type="NCBI Taxonomy" id="77097"/>
    <lineage>
        <taxon>Bacteria</taxon>
        <taxon>Pseudomonadati</taxon>
        <taxon>Pseudomonadota</taxon>
        <taxon>Gammaproteobacteria</taxon>
        <taxon>Oceanospirillales</taxon>
        <taxon>Halomonadaceae</taxon>
        <taxon>Vreelandella</taxon>
    </lineage>
</organism>
<evidence type="ECO:0000256" key="4">
    <source>
        <dbReference type="ARBA" id="ARBA00049445"/>
    </source>
</evidence>
<dbReference type="InterPro" id="IPR036812">
    <property type="entry name" value="NAD(P)_OxRdtase_dom_sf"/>
</dbReference>
<dbReference type="KEGG" id="hmd:CTT34_04350"/>
<dbReference type="GO" id="GO:0051596">
    <property type="term" value="P:methylglyoxal catabolic process"/>
    <property type="evidence" value="ECO:0007669"/>
    <property type="project" value="TreeGrafter"/>
</dbReference>
<dbReference type="RefSeq" id="WP_159341344.1">
    <property type="nucleotide sequence ID" value="NZ_CP024621.1"/>
</dbReference>
<comment type="catalytic activity">
    <reaction evidence="4">
        <text>hydroxyacetone + NADP(+) = methylglyoxal + NADPH + H(+)</text>
        <dbReference type="Rhea" id="RHEA:27986"/>
        <dbReference type="ChEBI" id="CHEBI:15378"/>
        <dbReference type="ChEBI" id="CHEBI:17158"/>
        <dbReference type="ChEBI" id="CHEBI:27957"/>
        <dbReference type="ChEBI" id="CHEBI:57783"/>
        <dbReference type="ChEBI" id="CHEBI:58349"/>
    </reaction>
</comment>
<evidence type="ECO:0000256" key="6">
    <source>
        <dbReference type="PIRSR" id="PIRSR000097-2"/>
    </source>
</evidence>
<dbReference type="OrthoDB" id="9804790at2"/>
<feature type="domain" description="NADP-dependent oxidoreductase" evidence="8">
    <location>
        <begin position="10"/>
        <end position="253"/>
    </location>
</feature>
<keyword evidence="3" id="KW-0560">Oxidoreductase</keyword>
<accession>A0A857GK80</accession>
<dbReference type="InterPro" id="IPR023210">
    <property type="entry name" value="NADP_OxRdtase_dom"/>
</dbReference>
<reference evidence="9 10" key="1">
    <citation type="submission" date="2017-10" db="EMBL/GenBank/DDBJ databases">
        <title>Coral associated bacteria.</title>
        <authorList>
            <person name="Wang X."/>
        </authorList>
    </citation>
    <scope>NUCLEOTIDE SEQUENCE [LARGE SCALE GENOMIC DNA]</scope>
    <source>
        <strain evidence="9 10">SCSIO 43005</strain>
    </source>
</reference>
<evidence type="ECO:0000259" key="8">
    <source>
        <dbReference type="Pfam" id="PF00248"/>
    </source>
</evidence>
<dbReference type="InterPro" id="IPR018170">
    <property type="entry name" value="Aldo/ket_reductase_CS"/>
</dbReference>
<dbReference type="PIRSF" id="PIRSF000097">
    <property type="entry name" value="AKR"/>
    <property type="match status" value="1"/>
</dbReference>
<evidence type="ECO:0000256" key="2">
    <source>
        <dbReference type="ARBA" id="ARBA00022857"/>
    </source>
</evidence>
<gene>
    <name evidence="9" type="ORF">CTT34_04350</name>
</gene>
<feature type="active site" description="Proton donor" evidence="5">
    <location>
        <position position="41"/>
    </location>
</feature>
<dbReference type="NCBIfam" id="NF008377">
    <property type="entry name" value="PRK11172.1"/>
    <property type="match status" value="1"/>
</dbReference>
<feature type="binding site" evidence="6">
    <location>
        <position position="99"/>
    </location>
    <ligand>
        <name>substrate</name>
    </ligand>
</feature>
<evidence type="ECO:0000313" key="10">
    <source>
        <dbReference type="Proteomes" id="UP000463949"/>
    </source>
</evidence>
<evidence type="ECO:0000256" key="1">
    <source>
        <dbReference type="ARBA" id="ARBA00007905"/>
    </source>
</evidence>
<feature type="site" description="Lowers pKa of active site Tyr" evidence="7">
    <location>
        <position position="66"/>
    </location>
</feature>
<evidence type="ECO:0000256" key="3">
    <source>
        <dbReference type="ARBA" id="ARBA00023002"/>
    </source>
</evidence>
<proteinExistence type="inferred from homology"/>
<protein>
    <submittedName>
        <fullName evidence="9">2,5-didehydrogluconate reductase DkgB</fullName>
    </submittedName>
</protein>
<dbReference type="PROSITE" id="PS00798">
    <property type="entry name" value="ALDOKETO_REDUCTASE_1"/>
    <property type="match status" value="1"/>
</dbReference>
<dbReference type="InterPro" id="IPR020471">
    <property type="entry name" value="AKR"/>
</dbReference>
<dbReference type="GO" id="GO:1990002">
    <property type="term" value="F:methylglyoxal reductase (NADPH) (acetol producing) activity"/>
    <property type="evidence" value="ECO:0007669"/>
    <property type="project" value="TreeGrafter"/>
</dbReference>
<dbReference type="Gene3D" id="3.20.20.100">
    <property type="entry name" value="NADP-dependent oxidoreductase domain"/>
    <property type="match status" value="1"/>
</dbReference>
<keyword evidence="2" id="KW-0521">NADP</keyword>
<evidence type="ECO:0000313" key="9">
    <source>
        <dbReference type="EMBL" id="QHD48976.1"/>
    </source>
</evidence>